<organism evidence="2 3">
    <name type="scientific">Sclerotinia sclerotiorum (strain ATCC 18683 / 1980 / Ss-1)</name>
    <name type="common">White mold</name>
    <name type="synonym">Whetzelinia sclerotiorum</name>
    <dbReference type="NCBI Taxonomy" id="665079"/>
    <lineage>
        <taxon>Eukaryota</taxon>
        <taxon>Fungi</taxon>
        <taxon>Dikarya</taxon>
        <taxon>Ascomycota</taxon>
        <taxon>Pezizomycotina</taxon>
        <taxon>Leotiomycetes</taxon>
        <taxon>Helotiales</taxon>
        <taxon>Sclerotiniaceae</taxon>
        <taxon>Sclerotinia</taxon>
    </lineage>
</organism>
<feature type="chain" id="PRO_5010520184" description="DUF1330 domain-containing protein" evidence="1">
    <location>
        <begin position="22"/>
        <end position="262"/>
    </location>
</feature>
<evidence type="ECO:0000313" key="3">
    <source>
        <dbReference type="Proteomes" id="UP000177798"/>
    </source>
</evidence>
<dbReference type="PANTHER" id="PTHR40257:SF1">
    <property type="entry name" value="DUF1330 DOMAIN-CONTAINING PROTEIN"/>
    <property type="match status" value="1"/>
</dbReference>
<reference evidence="3" key="1">
    <citation type="journal article" date="2017" name="Genome Biol. Evol.">
        <title>The complete genome sequence of the phytopathogenic fungus Sclerotinia sclerotiorum reveals insights into the genome architecture of broad host range pathogens.</title>
        <authorList>
            <person name="Derbyshire M."/>
            <person name="Denton-Giles M."/>
            <person name="Hegedus D."/>
            <person name="Seifbarghy S."/>
            <person name="Rollins J."/>
            <person name="van Kan J."/>
            <person name="Seidl M.F."/>
            <person name="Faino L."/>
            <person name="Mbengue M."/>
            <person name="Navaud O."/>
            <person name="Raffaele S."/>
            <person name="Hammond-Kosack K."/>
            <person name="Heard S."/>
            <person name="Oliver R."/>
        </authorList>
    </citation>
    <scope>NUCLEOTIDE SEQUENCE [LARGE SCALE GENOMIC DNA]</scope>
    <source>
        <strain evidence="3">ATCC 18683 / 1980 / Ss-1</strain>
    </source>
</reference>
<dbReference type="AlphaFoldDB" id="A0A1D9QLF7"/>
<dbReference type="Proteomes" id="UP000177798">
    <property type="component" value="Chromosome 15"/>
</dbReference>
<protein>
    <recommendedName>
        <fullName evidence="4">DUF1330 domain-containing protein</fullName>
    </recommendedName>
</protein>
<dbReference type="OMA" id="ARNIHWD"/>
<sequence length="262" mass="29147">MPACTLHLLSLAVAIPEFLSALSKTSVTPLTIGRVVRWIVLPTSISIDPLLARNIHWDIFMILPNTNVLPSSLQNLIIHQWQVTAGVPSRLIQDFASKNEKLLNPRPEDIPPLTARLNEYSTRSSAQALELSPPLLEWIKTFSKQEGRGAVSMLNLLAFKPGLKEQYLKYGAEFAKSIGSKRGGIAKIVGTVIHEGNSKEGSEWDEVALAHYPSIEHFADMLASEDYQEVNHKYRVGSLKDTFILCTTELDFPTWSKGKSKL</sequence>
<dbReference type="OrthoDB" id="265717at2759"/>
<accession>A0A1D9QLF7</accession>
<proteinExistence type="predicted"/>
<dbReference type="KEGG" id="ssl:SS1G_09379"/>
<evidence type="ECO:0000256" key="1">
    <source>
        <dbReference type="SAM" id="SignalP"/>
    </source>
</evidence>
<evidence type="ECO:0000313" key="2">
    <source>
        <dbReference type="EMBL" id="APA15774.1"/>
    </source>
</evidence>
<gene>
    <name evidence="2" type="ORF">sscle_15g105440</name>
</gene>
<dbReference type="RefSeq" id="XP_001589657.1">
    <property type="nucleotide sequence ID" value="XM_001589607.1"/>
</dbReference>
<evidence type="ECO:0008006" key="4">
    <source>
        <dbReference type="Google" id="ProtNLM"/>
    </source>
</evidence>
<keyword evidence="1" id="KW-0732">Signal</keyword>
<dbReference type="Gene3D" id="3.30.70.100">
    <property type="match status" value="1"/>
</dbReference>
<dbReference type="VEuPathDB" id="FungiDB:sscle_15g105440"/>
<dbReference type="InterPro" id="IPR011008">
    <property type="entry name" value="Dimeric_a/b-barrel"/>
</dbReference>
<name>A0A1D9QLF7_SCLS1</name>
<dbReference type="EMBL" id="CP017828">
    <property type="protein sequence ID" value="APA15774.1"/>
    <property type="molecule type" value="Genomic_DNA"/>
</dbReference>
<dbReference type="SUPFAM" id="SSF54909">
    <property type="entry name" value="Dimeric alpha+beta barrel"/>
    <property type="match status" value="1"/>
</dbReference>
<dbReference type="PANTHER" id="PTHR40257">
    <property type="match status" value="1"/>
</dbReference>
<feature type="signal peptide" evidence="1">
    <location>
        <begin position="1"/>
        <end position="21"/>
    </location>
</feature>